<sequence>MSNSRINLRRALAVSALSAAVVAAGSATAFASSEPTIKQLMADCASGTGKCTFNDPVVKGAYLGNYHQVSNTLYNCSTSPASQSMDWSDSVGSTDSLEASITAGGKIAGIVNLSITTKYGHTWSTEHRDGGSLGMTVKPGEVGWISRAQAMREVSGTWQTHYDNPHWGHYYWFWKDTITSPAPNGTDGVSNAVVVKTRPMTDQEKKSCEVHGKRAFTSGLRVEKTVPDRPAPSSQTPQPGDGKSPNAREEDAHRTP</sequence>
<evidence type="ECO:0000313" key="3">
    <source>
        <dbReference type="EMBL" id="GAA2658353.1"/>
    </source>
</evidence>
<dbReference type="Proteomes" id="UP001500994">
    <property type="component" value="Unassembled WGS sequence"/>
</dbReference>
<evidence type="ECO:0000313" key="4">
    <source>
        <dbReference type="Proteomes" id="UP001500994"/>
    </source>
</evidence>
<dbReference type="PROSITE" id="PS51318">
    <property type="entry name" value="TAT"/>
    <property type="match status" value="1"/>
</dbReference>
<organism evidence="3 4">
    <name type="scientific">Streptomyces lunalinharesii</name>
    <dbReference type="NCBI Taxonomy" id="333384"/>
    <lineage>
        <taxon>Bacteria</taxon>
        <taxon>Bacillati</taxon>
        <taxon>Actinomycetota</taxon>
        <taxon>Actinomycetes</taxon>
        <taxon>Kitasatosporales</taxon>
        <taxon>Streptomycetaceae</taxon>
        <taxon>Streptomyces</taxon>
    </lineage>
</organism>
<keyword evidence="4" id="KW-1185">Reference proteome</keyword>
<name>A0ABN3RQK1_9ACTN</name>
<protein>
    <submittedName>
        <fullName evidence="3">Uncharacterized protein</fullName>
    </submittedName>
</protein>
<feature type="compositionally biased region" description="Basic and acidic residues" evidence="1">
    <location>
        <begin position="200"/>
        <end position="212"/>
    </location>
</feature>
<evidence type="ECO:0000256" key="2">
    <source>
        <dbReference type="SAM" id="SignalP"/>
    </source>
</evidence>
<reference evidence="3 4" key="1">
    <citation type="journal article" date="2019" name="Int. J. Syst. Evol. Microbiol.">
        <title>The Global Catalogue of Microorganisms (GCM) 10K type strain sequencing project: providing services to taxonomists for standard genome sequencing and annotation.</title>
        <authorList>
            <consortium name="The Broad Institute Genomics Platform"/>
            <consortium name="The Broad Institute Genome Sequencing Center for Infectious Disease"/>
            <person name="Wu L."/>
            <person name="Ma J."/>
        </authorList>
    </citation>
    <scope>NUCLEOTIDE SEQUENCE [LARGE SCALE GENOMIC DNA]</scope>
    <source>
        <strain evidence="3 4">JCM 16374</strain>
    </source>
</reference>
<evidence type="ECO:0000256" key="1">
    <source>
        <dbReference type="SAM" id="MobiDB-lite"/>
    </source>
</evidence>
<gene>
    <name evidence="3" type="ORF">GCM10009864_26300</name>
</gene>
<feature type="signal peptide" evidence="2">
    <location>
        <begin position="1"/>
        <end position="31"/>
    </location>
</feature>
<dbReference type="RefSeq" id="WP_344575300.1">
    <property type="nucleotide sequence ID" value="NZ_BAAARK010000006.1"/>
</dbReference>
<proteinExistence type="predicted"/>
<feature type="region of interest" description="Disordered" evidence="1">
    <location>
        <begin position="200"/>
        <end position="256"/>
    </location>
</feature>
<feature type="chain" id="PRO_5045075601" evidence="2">
    <location>
        <begin position="32"/>
        <end position="256"/>
    </location>
</feature>
<feature type="compositionally biased region" description="Basic and acidic residues" evidence="1">
    <location>
        <begin position="246"/>
        <end position="256"/>
    </location>
</feature>
<accession>A0ABN3RQK1</accession>
<dbReference type="EMBL" id="BAAARK010000006">
    <property type="protein sequence ID" value="GAA2658353.1"/>
    <property type="molecule type" value="Genomic_DNA"/>
</dbReference>
<comment type="caution">
    <text evidence="3">The sequence shown here is derived from an EMBL/GenBank/DDBJ whole genome shotgun (WGS) entry which is preliminary data.</text>
</comment>
<dbReference type="InterPro" id="IPR006311">
    <property type="entry name" value="TAT_signal"/>
</dbReference>
<keyword evidence="2" id="KW-0732">Signal</keyword>